<keyword evidence="3" id="KW-1185">Reference proteome</keyword>
<name>A0A172QTK5_9CORY</name>
<dbReference type="Proteomes" id="UP000076929">
    <property type="component" value="Chromosome"/>
</dbReference>
<dbReference type="EMBL" id="CP015622">
    <property type="protein sequence ID" value="ANE04039.1"/>
    <property type="molecule type" value="Genomic_DNA"/>
</dbReference>
<accession>A0A172QTK5</accession>
<dbReference type="AlphaFoldDB" id="A0A172QTK5"/>
<evidence type="ECO:0000256" key="1">
    <source>
        <dbReference type="SAM" id="Phobius"/>
    </source>
</evidence>
<organism evidence="2 3">
    <name type="scientific">Corynebacterium crudilactis</name>
    <dbReference type="NCBI Taxonomy" id="1652495"/>
    <lineage>
        <taxon>Bacteria</taxon>
        <taxon>Bacillati</taxon>
        <taxon>Actinomycetota</taxon>
        <taxon>Actinomycetes</taxon>
        <taxon>Mycobacteriales</taxon>
        <taxon>Corynebacteriaceae</taxon>
        <taxon>Corynebacterium</taxon>
    </lineage>
</organism>
<reference evidence="2 3" key="1">
    <citation type="submission" date="2016-05" db="EMBL/GenBank/DDBJ databases">
        <title>Complete genome sequence of Corynebacterium crudilactis, a new Corynebacterium species isolated from raw cow's milk.</title>
        <authorList>
            <person name="Christian R."/>
            <person name="Zimmermann J."/>
            <person name="Lipski A."/>
            <person name="Kalinowski J."/>
        </authorList>
    </citation>
    <scope>NUCLEOTIDE SEQUENCE [LARGE SCALE GENOMIC DNA]</scope>
    <source>
        <strain evidence="2 3">JZ16</strain>
    </source>
</reference>
<sequence length="100" mass="11565">MGFGGALYKTEKDGRPWVPPWWFSFVVLPVMVVASFYISQVTGWRGVASLSVEGVSWSEVSSEGIFLYVVQYLGFYYVLVLPIFLVRRYLWAKRENQEDL</sequence>
<gene>
    <name evidence="2" type="ORF">ccrud_07355</name>
</gene>
<feature type="transmembrane region" description="Helical" evidence="1">
    <location>
        <begin position="65"/>
        <end position="86"/>
    </location>
</feature>
<keyword evidence="1" id="KW-0472">Membrane</keyword>
<dbReference type="KEGG" id="ccjz:ccrud_07355"/>
<evidence type="ECO:0000313" key="2">
    <source>
        <dbReference type="EMBL" id="ANE04039.1"/>
    </source>
</evidence>
<protein>
    <submittedName>
        <fullName evidence="2">Uncharacterized protein</fullName>
    </submittedName>
</protein>
<evidence type="ECO:0000313" key="3">
    <source>
        <dbReference type="Proteomes" id="UP000076929"/>
    </source>
</evidence>
<keyword evidence="1" id="KW-0812">Transmembrane</keyword>
<proteinExistence type="predicted"/>
<keyword evidence="1" id="KW-1133">Transmembrane helix</keyword>
<feature type="transmembrane region" description="Helical" evidence="1">
    <location>
        <begin position="21"/>
        <end position="39"/>
    </location>
</feature>